<dbReference type="AlphaFoldDB" id="A0AAV1LDA5"/>
<name>A0AAV1LDA5_9NEOP</name>
<keyword evidence="13" id="KW-1185">Reference proteome</keyword>
<reference evidence="12 13" key="1">
    <citation type="submission" date="2023-11" db="EMBL/GenBank/DDBJ databases">
        <authorList>
            <person name="Hedman E."/>
            <person name="Englund M."/>
            <person name="Stromberg M."/>
            <person name="Nyberg Akerstrom W."/>
            <person name="Nylinder S."/>
            <person name="Jareborg N."/>
            <person name="Kallberg Y."/>
            <person name="Kronander E."/>
        </authorList>
    </citation>
    <scope>NUCLEOTIDE SEQUENCE [LARGE SCALE GENOMIC DNA]</scope>
</reference>
<proteinExistence type="predicted"/>
<dbReference type="Pfam" id="PF05699">
    <property type="entry name" value="Dimer_Tnp_hAT"/>
    <property type="match status" value="1"/>
</dbReference>
<evidence type="ECO:0000256" key="1">
    <source>
        <dbReference type="ARBA" id="ARBA00004123"/>
    </source>
</evidence>
<feature type="domain" description="BED-type" evidence="11">
    <location>
        <begin position="4"/>
        <end position="55"/>
    </location>
</feature>
<dbReference type="InterPro" id="IPR012337">
    <property type="entry name" value="RNaseH-like_sf"/>
</dbReference>
<evidence type="ECO:0000256" key="9">
    <source>
        <dbReference type="PROSITE-ProRule" id="PRU00027"/>
    </source>
</evidence>
<accession>A0AAV1LDA5</accession>
<evidence type="ECO:0000256" key="2">
    <source>
        <dbReference type="ARBA" id="ARBA00022723"/>
    </source>
</evidence>
<evidence type="ECO:0000313" key="13">
    <source>
        <dbReference type="Proteomes" id="UP001314205"/>
    </source>
</evidence>
<dbReference type="GO" id="GO:0009791">
    <property type="term" value="P:post-embryonic development"/>
    <property type="evidence" value="ECO:0007669"/>
    <property type="project" value="UniProtKB-ARBA"/>
</dbReference>
<protein>
    <recommendedName>
        <fullName evidence="11">BED-type domain-containing protein</fullName>
    </recommendedName>
</protein>
<dbReference type="SUPFAM" id="SSF53098">
    <property type="entry name" value="Ribonuclease H-like"/>
    <property type="match status" value="1"/>
</dbReference>
<dbReference type="Pfam" id="PF02892">
    <property type="entry name" value="zf-BED"/>
    <property type="match status" value="1"/>
</dbReference>
<dbReference type="SUPFAM" id="SSF57667">
    <property type="entry name" value="beta-beta-alpha zinc fingers"/>
    <property type="match status" value="1"/>
</dbReference>
<dbReference type="SMART" id="SM00614">
    <property type="entry name" value="ZnF_BED"/>
    <property type="match status" value="1"/>
</dbReference>
<evidence type="ECO:0000313" key="12">
    <source>
        <dbReference type="EMBL" id="CAK1592938.1"/>
    </source>
</evidence>
<keyword evidence="5" id="KW-0805">Transcription regulation</keyword>
<dbReference type="EMBL" id="CAVLGL010000088">
    <property type="protein sequence ID" value="CAK1592938.1"/>
    <property type="molecule type" value="Genomic_DNA"/>
</dbReference>
<keyword evidence="2" id="KW-0479">Metal-binding</keyword>
<dbReference type="InterPro" id="IPR052035">
    <property type="entry name" value="ZnF_BED_domain_contain"/>
</dbReference>
<evidence type="ECO:0000256" key="4">
    <source>
        <dbReference type="ARBA" id="ARBA00022833"/>
    </source>
</evidence>
<sequence length="644" mass="73217">MSRMNSSALWEFFQKLDNEKKAKCNSCGEVYSFKTSTANLKTHLKRKHLHAYTCICTVQSTARTPEQSRGQEPPGDFQPQPSLSSSNVASASTSTAANTIPIYRPAQQRIDSYGIRKKVTITKKRQIDNDLANLFIDSYHPFSLVEERAFKKFARHIPGYELPSRKTVSNIIIPTLYDQTVLRKKEEINDIEFLSLTTDLWTSRVNDAYIAVTGHYITKDLVLKTFLLKCAEFKDTHSSANIQAALLETTNEWNVTNKINFIVSDNAANVKKAIADIGWKHYGCYGHTLNLIVEDALNLVKASLDKVKTIVRHFKISTAALEKLLKAQLQEKPDIVPKRLIQEVPTRWNSTFAMLQRFVELENQICATVAILRKDLPILTVEEWALFHELCKVLKPFDEATKAMSGEDYMTASTIIVMTRCLRESCNQLLLEDFNVTTNSVITALRTGLDKRLEGVERSGTFSICTILDPRYKINVFSDTNEAAKAKKMLEEILASDIRRRRHGENQQSTSTPASIPVRDKFSPWSILNNIVGSQQQQVGTPLSCAIKEVDSYLKDNILPMFNDSGKFNCPLQWWQHNHHIYPNLAILVRKYGNIMATSVPCERIFSKTGLTINNRRTQLKTHKVAQLMYLNVNLDPKRFLTES</sequence>
<dbReference type="Proteomes" id="UP001314205">
    <property type="component" value="Unassembled WGS sequence"/>
</dbReference>
<dbReference type="InterPro" id="IPR003656">
    <property type="entry name" value="Znf_BED"/>
</dbReference>
<dbReference type="InterPro" id="IPR036236">
    <property type="entry name" value="Znf_C2H2_sf"/>
</dbReference>
<gene>
    <name evidence="12" type="ORF">PARMNEM_LOCUS12805</name>
</gene>
<dbReference type="SUPFAM" id="SSF140996">
    <property type="entry name" value="Hermes dimerisation domain"/>
    <property type="match status" value="1"/>
</dbReference>
<dbReference type="GO" id="GO:0046983">
    <property type="term" value="F:protein dimerization activity"/>
    <property type="evidence" value="ECO:0007669"/>
    <property type="project" value="InterPro"/>
</dbReference>
<keyword evidence="8" id="KW-0539">Nucleus</keyword>
<keyword evidence="4" id="KW-0862">Zinc</keyword>
<dbReference type="PANTHER" id="PTHR46481">
    <property type="entry name" value="ZINC FINGER BED DOMAIN-CONTAINING PROTEIN 4"/>
    <property type="match status" value="1"/>
</dbReference>
<keyword evidence="7" id="KW-0804">Transcription</keyword>
<evidence type="ECO:0000256" key="6">
    <source>
        <dbReference type="ARBA" id="ARBA00023125"/>
    </source>
</evidence>
<evidence type="ECO:0000256" key="3">
    <source>
        <dbReference type="ARBA" id="ARBA00022771"/>
    </source>
</evidence>
<evidence type="ECO:0000256" key="10">
    <source>
        <dbReference type="SAM" id="MobiDB-lite"/>
    </source>
</evidence>
<comment type="caution">
    <text evidence="12">The sequence shown here is derived from an EMBL/GenBank/DDBJ whole genome shotgun (WGS) entry which is preliminary data.</text>
</comment>
<dbReference type="GO" id="GO:0008270">
    <property type="term" value="F:zinc ion binding"/>
    <property type="evidence" value="ECO:0007669"/>
    <property type="project" value="UniProtKB-KW"/>
</dbReference>
<dbReference type="GO" id="GO:0003677">
    <property type="term" value="F:DNA binding"/>
    <property type="evidence" value="ECO:0007669"/>
    <property type="project" value="UniProtKB-KW"/>
</dbReference>
<keyword evidence="6" id="KW-0238">DNA-binding</keyword>
<dbReference type="PROSITE" id="PS50808">
    <property type="entry name" value="ZF_BED"/>
    <property type="match status" value="1"/>
</dbReference>
<keyword evidence="3 9" id="KW-0863">Zinc-finger</keyword>
<evidence type="ECO:0000256" key="7">
    <source>
        <dbReference type="ARBA" id="ARBA00023163"/>
    </source>
</evidence>
<evidence type="ECO:0000256" key="5">
    <source>
        <dbReference type="ARBA" id="ARBA00023015"/>
    </source>
</evidence>
<dbReference type="GO" id="GO:0005634">
    <property type="term" value="C:nucleus"/>
    <property type="evidence" value="ECO:0007669"/>
    <property type="project" value="UniProtKB-SubCell"/>
</dbReference>
<evidence type="ECO:0000256" key="8">
    <source>
        <dbReference type="ARBA" id="ARBA00023242"/>
    </source>
</evidence>
<dbReference type="InterPro" id="IPR008906">
    <property type="entry name" value="HATC_C_dom"/>
</dbReference>
<dbReference type="PANTHER" id="PTHR46481:SF10">
    <property type="entry name" value="ZINC FINGER BED DOMAIN-CONTAINING PROTEIN 39"/>
    <property type="match status" value="1"/>
</dbReference>
<organism evidence="12 13">
    <name type="scientific">Parnassius mnemosyne</name>
    <name type="common">clouded apollo</name>
    <dbReference type="NCBI Taxonomy" id="213953"/>
    <lineage>
        <taxon>Eukaryota</taxon>
        <taxon>Metazoa</taxon>
        <taxon>Ecdysozoa</taxon>
        <taxon>Arthropoda</taxon>
        <taxon>Hexapoda</taxon>
        <taxon>Insecta</taxon>
        <taxon>Pterygota</taxon>
        <taxon>Neoptera</taxon>
        <taxon>Endopterygota</taxon>
        <taxon>Lepidoptera</taxon>
        <taxon>Glossata</taxon>
        <taxon>Ditrysia</taxon>
        <taxon>Papilionoidea</taxon>
        <taxon>Papilionidae</taxon>
        <taxon>Parnassiinae</taxon>
        <taxon>Parnassini</taxon>
        <taxon>Parnassius</taxon>
        <taxon>Driopa</taxon>
    </lineage>
</organism>
<feature type="region of interest" description="Disordered" evidence="10">
    <location>
        <begin position="64"/>
        <end position="90"/>
    </location>
</feature>
<comment type="subcellular location">
    <subcellularLocation>
        <location evidence="1">Nucleus</location>
    </subcellularLocation>
</comment>
<evidence type="ECO:0000259" key="11">
    <source>
        <dbReference type="PROSITE" id="PS50808"/>
    </source>
</evidence>